<feature type="compositionally biased region" description="Low complexity" evidence="1">
    <location>
        <begin position="33"/>
        <end position="43"/>
    </location>
</feature>
<feature type="region of interest" description="Disordered" evidence="1">
    <location>
        <begin position="1"/>
        <end position="109"/>
    </location>
</feature>
<reference evidence="3 4" key="1">
    <citation type="submission" date="2009-11" db="EMBL/GenBank/DDBJ databases">
        <title>Annotation of Allomyces macrogynus ATCC 38327.</title>
        <authorList>
            <consortium name="The Broad Institute Genome Sequencing Platform"/>
            <person name="Russ C."/>
            <person name="Cuomo C."/>
            <person name="Burger G."/>
            <person name="Gray M.W."/>
            <person name="Holland P.W.H."/>
            <person name="King N."/>
            <person name="Lang F.B.F."/>
            <person name="Roger A.J."/>
            <person name="Ruiz-Trillo I."/>
            <person name="Young S.K."/>
            <person name="Zeng Q."/>
            <person name="Gargeya S."/>
            <person name="Fitzgerald M."/>
            <person name="Haas B."/>
            <person name="Abouelleil A."/>
            <person name="Alvarado L."/>
            <person name="Arachchi H.M."/>
            <person name="Berlin A."/>
            <person name="Chapman S.B."/>
            <person name="Gearin G."/>
            <person name="Goldberg J."/>
            <person name="Griggs A."/>
            <person name="Gujja S."/>
            <person name="Hansen M."/>
            <person name="Heiman D."/>
            <person name="Howarth C."/>
            <person name="Larimer J."/>
            <person name="Lui A."/>
            <person name="MacDonald P.J.P."/>
            <person name="McCowen C."/>
            <person name="Montmayeur A."/>
            <person name="Murphy C."/>
            <person name="Neiman D."/>
            <person name="Pearson M."/>
            <person name="Priest M."/>
            <person name="Roberts A."/>
            <person name="Saif S."/>
            <person name="Shea T."/>
            <person name="Sisk P."/>
            <person name="Stolte C."/>
            <person name="Sykes S."/>
            <person name="Wortman J."/>
            <person name="Nusbaum C."/>
            <person name="Birren B."/>
        </authorList>
    </citation>
    <scope>NUCLEOTIDE SEQUENCE [LARGE SCALE GENOMIC DNA]</scope>
    <source>
        <strain evidence="3 4">ATCC 38327</strain>
    </source>
</reference>
<dbReference type="STRING" id="578462.A0A0L0SMY5"/>
<feature type="domain" description="C2CD5 C-terminal" evidence="2">
    <location>
        <begin position="226"/>
        <end position="287"/>
    </location>
</feature>
<gene>
    <name evidence="3" type="ORF">AMAG_19074</name>
</gene>
<dbReference type="InterPro" id="IPR038983">
    <property type="entry name" value="C2CD5"/>
</dbReference>
<dbReference type="GO" id="GO:0010828">
    <property type="term" value="P:positive regulation of D-glucose transmembrane transport"/>
    <property type="evidence" value="ECO:0007669"/>
    <property type="project" value="TreeGrafter"/>
</dbReference>
<dbReference type="GO" id="GO:0072659">
    <property type="term" value="P:protein localization to plasma membrane"/>
    <property type="evidence" value="ECO:0007669"/>
    <property type="project" value="TreeGrafter"/>
</dbReference>
<dbReference type="PANTHER" id="PTHR37412">
    <property type="entry name" value="C2 DOMAIN-CONTAINING PROTEIN 5"/>
    <property type="match status" value="1"/>
</dbReference>
<dbReference type="GO" id="GO:0065002">
    <property type="term" value="P:intracellular protein transmembrane transport"/>
    <property type="evidence" value="ECO:0007669"/>
    <property type="project" value="TreeGrafter"/>
</dbReference>
<name>A0A0L0SMY5_ALLM3</name>
<dbReference type="PANTHER" id="PTHR37412:SF2">
    <property type="entry name" value="C2 DOMAIN-CONTAINING PROTEIN 5"/>
    <property type="match status" value="1"/>
</dbReference>
<dbReference type="GO" id="GO:0005509">
    <property type="term" value="F:calcium ion binding"/>
    <property type="evidence" value="ECO:0007669"/>
    <property type="project" value="TreeGrafter"/>
</dbReference>
<reference evidence="4" key="2">
    <citation type="submission" date="2009-11" db="EMBL/GenBank/DDBJ databases">
        <title>The Genome Sequence of Allomyces macrogynus strain ATCC 38327.</title>
        <authorList>
            <consortium name="The Broad Institute Genome Sequencing Platform"/>
            <person name="Russ C."/>
            <person name="Cuomo C."/>
            <person name="Shea T."/>
            <person name="Young S.K."/>
            <person name="Zeng Q."/>
            <person name="Koehrsen M."/>
            <person name="Haas B."/>
            <person name="Borodovsky M."/>
            <person name="Guigo R."/>
            <person name="Alvarado L."/>
            <person name="Berlin A."/>
            <person name="Borenstein D."/>
            <person name="Chen Z."/>
            <person name="Engels R."/>
            <person name="Freedman E."/>
            <person name="Gellesch M."/>
            <person name="Goldberg J."/>
            <person name="Griggs A."/>
            <person name="Gujja S."/>
            <person name="Heiman D."/>
            <person name="Hepburn T."/>
            <person name="Howarth C."/>
            <person name="Jen D."/>
            <person name="Larson L."/>
            <person name="Lewis B."/>
            <person name="Mehta T."/>
            <person name="Park D."/>
            <person name="Pearson M."/>
            <person name="Roberts A."/>
            <person name="Saif S."/>
            <person name="Shenoy N."/>
            <person name="Sisk P."/>
            <person name="Stolte C."/>
            <person name="Sykes S."/>
            <person name="Walk T."/>
            <person name="White J."/>
            <person name="Yandava C."/>
            <person name="Burger G."/>
            <person name="Gray M.W."/>
            <person name="Holland P.W.H."/>
            <person name="King N."/>
            <person name="Lang F.B.F."/>
            <person name="Roger A.J."/>
            <person name="Ruiz-Trillo I."/>
            <person name="Lander E."/>
            <person name="Nusbaum C."/>
        </authorList>
    </citation>
    <scope>NUCLEOTIDE SEQUENCE [LARGE SCALE GENOMIC DNA]</scope>
    <source>
        <strain evidence="4">ATCC 38327</strain>
    </source>
</reference>
<dbReference type="GO" id="GO:0031340">
    <property type="term" value="P:positive regulation of vesicle fusion"/>
    <property type="evidence" value="ECO:0007669"/>
    <property type="project" value="TreeGrafter"/>
</dbReference>
<evidence type="ECO:0000313" key="3">
    <source>
        <dbReference type="EMBL" id="KNE63842.1"/>
    </source>
</evidence>
<dbReference type="InterPro" id="IPR057815">
    <property type="entry name" value="C2CD5_C"/>
</dbReference>
<dbReference type="Proteomes" id="UP000054350">
    <property type="component" value="Unassembled WGS sequence"/>
</dbReference>
<feature type="compositionally biased region" description="Low complexity" evidence="1">
    <location>
        <begin position="1"/>
        <end position="12"/>
    </location>
</feature>
<dbReference type="Pfam" id="PF23128">
    <property type="entry name" value="YbjQ_4"/>
    <property type="match status" value="1"/>
</dbReference>
<accession>A0A0L0SMY5</accession>
<evidence type="ECO:0000259" key="2">
    <source>
        <dbReference type="Pfam" id="PF23128"/>
    </source>
</evidence>
<dbReference type="GO" id="GO:0090314">
    <property type="term" value="P:positive regulation of protein targeting to membrane"/>
    <property type="evidence" value="ECO:0007669"/>
    <property type="project" value="TreeGrafter"/>
</dbReference>
<proteinExistence type="predicted"/>
<protein>
    <recommendedName>
        <fullName evidence="2">C2CD5 C-terminal domain-containing protein</fullName>
    </recommendedName>
</protein>
<dbReference type="GO" id="GO:0005886">
    <property type="term" value="C:plasma membrane"/>
    <property type="evidence" value="ECO:0007669"/>
    <property type="project" value="TreeGrafter"/>
</dbReference>
<dbReference type="GO" id="GO:0005544">
    <property type="term" value="F:calcium-dependent phospholipid binding"/>
    <property type="evidence" value="ECO:0007669"/>
    <property type="project" value="InterPro"/>
</dbReference>
<dbReference type="OrthoDB" id="419768at2759"/>
<dbReference type="EMBL" id="GG745343">
    <property type="protein sequence ID" value="KNE63842.1"/>
    <property type="molecule type" value="Genomic_DNA"/>
</dbReference>
<evidence type="ECO:0000256" key="1">
    <source>
        <dbReference type="SAM" id="MobiDB-lite"/>
    </source>
</evidence>
<dbReference type="VEuPathDB" id="FungiDB:AMAG_19074"/>
<organism evidence="3 4">
    <name type="scientific">Allomyces macrogynus (strain ATCC 38327)</name>
    <name type="common">Allomyces javanicus var. macrogynus</name>
    <dbReference type="NCBI Taxonomy" id="578462"/>
    <lineage>
        <taxon>Eukaryota</taxon>
        <taxon>Fungi</taxon>
        <taxon>Fungi incertae sedis</taxon>
        <taxon>Blastocladiomycota</taxon>
        <taxon>Blastocladiomycetes</taxon>
        <taxon>Blastocladiales</taxon>
        <taxon>Blastocladiaceae</taxon>
        <taxon>Allomyces</taxon>
    </lineage>
</organism>
<evidence type="ECO:0000313" key="4">
    <source>
        <dbReference type="Proteomes" id="UP000054350"/>
    </source>
</evidence>
<keyword evidence="4" id="KW-1185">Reference proteome</keyword>
<dbReference type="AlphaFoldDB" id="A0A0L0SMY5"/>
<sequence length="319" mass="32656">MWRLDAPAAAAAGVHGSLTSVDAAAPDREPTETTEPTRVPPMRALVTRALGRHQSSRSSLVGKPRRTSGVLQRGQSGVDMDSDPVKPRASGDRVTPTTPHGTTDAARPVWAPPTAATAPVEITPLPHVPNASITAHLGPVSLHFVKEAAVHPLGSGGPAGTAASAAPSNPPGLAANLGAALRGSSAATDRFGLAPFSLGGGSNAAPVQESVAVPTSVHLPPKPEWETGGAGAFVHTVWTEILAVVGAHVRALGGNAMVGFRVNHAGYHEAIKNQAYSLVCVSGDVCWVERGLLDSFDCIGARTRRIGRGVKSETTQADT</sequence>